<evidence type="ECO:0000256" key="5">
    <source>
        <dbReference type="ARBA" id="ARBA00038310"/>
    </source>
</evidence>
<keyword evidence="4 7" id="KW-0472">Membrane</keyword>
<evidence type="ECO:0000256" key="6">
    <source>
        <dbReference type="SAM" id="MobiDB-lite"/>
    </source>
</evidence>
<sequence length="776" mass="80387">MGLPGPLPYKIVCFVDLSLDTARDQCARQAALGAVGVRQVLNLAPSWPNVREDFIANATFRENYKKLADHGLSFDAQLNPHQLQAFAELAAEAPGVPVMINHAGTLKIGGPDDHIPTREEHARQTALDDAALEAWSDGMKRLAALPHVSVKISMLAYTFPTYWKHETTRAKAKAYALELVGLFGARRCAFASNYPVDLLDGLDMKTMYAEFRAMTADLPYADQRALFHDTAAAFYKLQLEVDEAREEPLLVHEDEALVRHLLETRATPSWMPLMIVASAGIALSADVPLLPAMMARFGKGPRGVAWWVGVAQGCYSAAQFVSSPLIGHCSDVRGRRPFVLGALATSCAATLLCGFASSAAQVVGLRVLAGLTNNNVALARALVAEAPAATAGARAERFALLGAVFSASRAGASALTGCLSAAPAPAAHPYATPLAVAAAPIFATLCLAACCLGGKHEPAPRRRLQLAVQGGGAAPATPPGPPPGAAAALAAVWRDRRRRLTLVLVGLNGLQSGALLVGLVSFLALDEADGGVGLGPAPAPARVGYTLAAFSLSGLAFYRGLFAVLRDRCGIVALYARVGCPSLAFGCALLPFGGGGPAYAARPRTVAGRGGRLACLGAALVCLGVGSVLVAPLLNVMLAAATPRRAHGATQGTALAVSSLARSAGPLLAGASVAAAARRGNVHAPFLALAATHVFCGALATLRASTLDAPVAADDDGGAGPAAAAAPRNPFVDSDDEDDQRPPPRRRRHSSSFDDVLVDLPHAHAEDVLFAAYAIT</sequence>
<dbReference type="KEGG" id="aaf:AURANDRAFT_62912"/>
<dbReference type="GeneID" id="20224096"/>
<feature type="transmembrane region" description="Helical" evidence="7">
    <location>
        <begin position="338"/>
        <end position="356"/>
    </location>
</feature>
<dbReference type="InterPro" id="IPR001958">
    <property type="entry name" value="Tet-R_TetA/multi-R_MdtG-like"/>
</dbReference>
<dbReference type="Gene3D" id="3.20.20.140">
    <property type="entry name" value="Metal-dependent hydrolases"/>
    <property type="match status" value="1"/>
</dbReference>
<dbReference type="GO" id="GO:0016787">
    <property type="term" value="F:hydrolase activity"/>
    <property type="evidence" value="ECO:0007669"/>
    <property type="project" value="InterPro"/>
</dbReference>
<accession>F0Y4P6</accession>
<dbReference type="EMBL" id="GL833125">
    <property type="protein sequence ID" value="EGB09930.1"/>
    <property type="molecule type" value="Genomic_DNA"/>
</dbReference>
<comment type="similarity">
    <text evidence="5">Belongs to the metallo-dependent hydrolases superfamily.</text>
</comment>
<dbReference type="SUPFAM" id="SSF51556">
    <property type="entry name" value="Metallo-dependent hydrolases"/>
    <property type="match status" value="1"/>
</dbReference>
<evidence type="ECO:0000256" key="3">
    <source>
        <dbReference type="ARBA" id="ARBA00022989"/>
    </source>
</evidence>
<reference evidence="9 10" key="1">
    <citation type="journal article" date="2011" name="Proc. Natl. Acad. Sci. U.S.A.">
        <title>Niche of harmful alga Aureococcus anophagefferens revealed through ecogenomics.</title>
        <authorList>
            <person name="Gobler C.J."/>
            <person name="Berry D.L."/>
            <person name="Dyhrman S.T."/>
            <person name="Wilhelm S.W."/>
            <person name="Salamov A."/>
            <person name="Lobanov A.V."/>
            <person name="Zhang Y."/>
            <person name="Collier J.L."/>
            <person name="Wurch L.L."/>
            <person name="Kustka A.B."/>
            <person name="Dill B.D."/>
            <person name="Shah M."/>
            <person name="VerBerkmoes N.C."/>
            <person name="Kuo A."/>
            <person name="Terry A."/>
            <person name="Pangilinan J."/>
            <person name="Lindquist E.A."/>
            <person name="Lucas S."/>
            <person name="Paulsen I.T."/>
            <person name="Hattenrath-Lehmann T.K."/>
            <person name="Talmage S.C."/>
            <person name="Walker E.A."/>
            <person name="Koch F."/>
            <person name="Burson A.M."/>
            <person name="Marcoval M.A."/>
            <person name="Tang Y.Z."/>
            <person name="Lecleir G.R."/>
            <person name="Coyne K.J."/>
            <person name="Berg G.M."/>
            <person name="Bertrand E.M."/>
            <person name="Saito M.A."/>
            <person name="Gladyshev V.N."/>
            <person name="Grigoriev I.V."/>
        </authorList>
    </citation>
    <scope>NUCLEOTIDE SEQUENCE [LARGE SCALE GENOMIC DNA]</scope>
    <source>
        <strain evidence="10">CCMP 1984</strain>
    </source>
</reference>
<comment type="subcellular location">
    <subcellularLocation>
        <location evidence="1">Membrane</location>
        <topology evidence="1">Multi-pass membrane protein</topology>
    </subcellularLocation>
</comment>
<dbReference type="PANTHER" id="PTHR43569">
    <property type="entry name" value="AMIDOHYDROLASE"/>
    <property type="match status" value="1"/>
</dbReference>
<dbReference type="AlphaFoldDB" id="F0Y4P6"/>
<feature type="domain" description="Amidohydrolase-related" evidence="8">
    <location>
        <begin position="12"/>
        <end position="237"/>
    </location>
</feature>
<dbReference type="InParanoid" id="F0Y4P6"/>
<feature type="transmembrane region" description="Helical" evidence="7">
    <location>
        <begin position="545"/>
        <end position="565"/>
    </location>
</feature>
<feature type="transmembrane region" description="Helical" evidence="7">
    <location>
        <begin position="572"/>
        <end position="593"/>
    </location>
</feature>
<keyword evidence="2 7" id="KW-0812">Transmembrane</keyword>
<dbReference type="Pfam" id="PF04909">
    <property type="entry name" value="Amidohydro_2"/>
    <property type="match status" value="1"/>
</dbReference>
<dbReference type="GO" id="GO:0022857">
    <property type="term" value="F:transmembrane transporter activity"/>
    <property type="evidence" value="ECO:0007669"/>
    <property type="project" value="InterPro"/>
</dbReference>
<feature type="transmembrane region" description="Helical" evidence="7">
    <location>
        <begin position="434"/>
        <end position="454"/>
    </location>
</feature>
<dbReference type="Proteomes" id="UP000002729">
    <property type="component" value="Unassembled WGS sequence"/>
</dbReference>
<dbReference type="InterPro" id="IPR036259">
    <property type="entry name" value="MFS_trans_sf"/>
</dbReference>
<dbReference type="InterPro" id="IPR006680">
    <property type="entry name" value="Amidohydro-rel"/>
</dbReference>
<dbReference type="OrthoDB" id="2135488at2759"/>
<dbReference type="Pfam" id="PF07690">
    <property type="entry name" value="MFS_1"/>
    <property type="match status" value="1"/>
</dbReference>
<feature type="region of interest" description="Disordered" evidence="6">
    <location>
        <begin position="713"/>
        <end position="753"/>
    </location>
</feature>
<protein>
    <recommendedName>
        <fullName evidence="8">Amidohydrolase-related domain-containing protein</fullName>
    </recommendedName>
</protein>
<evidence type="ECO:0000256" key="7">
    <source>
        <dbReference type="SAM" id="Phobius"/>
    </source>
</evidence>
<proteinExistence type="inferred from homology"/>
<gene>
    <name evidence="9" type="ORF">AURANDRAFT_62912</name>
</gene>
<dbReference type="PANTHER" id="PTHR43569:SF1">
    <property type="entry name" value="BLL3371 PROTEIN"/>
    <property type="match status" value="1"/>
</dbReference>
<dbReference type="InterPro" id="IPR011701">
    <property type="entry name" value="MFS"/>
</dbReference>
<organism evidence="10">
    <name type="scientific">Aureococcus anophagefferens</name>
    <name type="common">Harmful bloom alga</name>
    <dbReference type="NCBI Taxonomy" id="44056"/>
    <lineage>
        <taxon>Eukaryota</taxon>
        <taxon>Sar</taxon>
        <taxon>Stramenopiles</taxon>
        <taxon>Ochrophyta</taxon>
        <taxon>Pelagophyceae</taxon>
        <taxon>Pelagomonadales</taxon>
        <taxon>Pelagomonadaceae</taxon>
        <taxon>Aureococcus</taxon>
    </lineage>
</organism>
<evidence type="ECO:0000256" key="4">
    <source>
        <dbReference type="ARBA" id="ARBA00023136"/>
    </source>
</evidence>
<dbReference type="GO" id="GO:0016020">
    <property type="term" value="C:membrane"/>
    <property type="evidence" value="ECO:0007669"/>
    <property type="project" value="UniProtKB-SubCell"/>
</dbReference>
<feature type="transmembrane region" description="Helical" evidence="7">
    <location>
        <begin position="613"/>
        <end position="638"/>
    </location>
</feature>
<feature type="transmembrane region" description="Helical" evidence="7">
    <location>
        <begin position="304"/>
        <end position="326"/>
    </location>
</feature>
<name>F0Y4P6_AURAN</name>
<keyword evidence="10" id="KW-1185">Reference proteome</keyword>
<keyword evidence="3 7" id="KW-1133">Transmembrane helix</keyword>
<dbReference type="InterPro" id="IPR032466">
    <property type="entry name" value="Metal_Hydrolase"/>
</dbReference>
<dbReference type="Gene3D" id="1.20.1250.20">
    <property type="entry name" value="MFS general substrate transporter like domains"/>
    <property type="match status" value="1"/>
</dbReference>
<dbReference type="InterPro" id="IPR052350">
    <property type="entry name" value="Metallo-dep_Lactonases"/>
</dbReference>
<dbReference type="RefSeq" id="XP_009035955.1">
    <property type="nucleotide sequence ID" value="XM_009037707.1"/>
</dbReference>
<evidence type="ECO:0000259" key="8">
    <source>
        <dbReference type="Pfam" id="PF04909"/>
    </source>
</evidence>
<evidence type="ECO:0000313" key="10">
    <source>
        <dbReference type="Proteomes" id="UP000002729"/>
    </source>
</evidence>
<dbReference type="SUPFAM" id="SSF103473">
    <property type="entry name" value="MFS general substrate transporter"/>
    <property type="match status" value="1"/>
</dbReference>
<dbReference type="eggNOG" id="ENOG502QQ75">
    <property type="taxonomic scope" value="Eukaryota"/>
</dbReference>
<feature type="transmembrane region" description="Helical" evidence="7">
    <location>
        <begin position="502"/>
        <end position="525"/>
    </location>
</feature>
<evidence type="ECO:0000256" key="1">
    <source>
        <dbReference type="ARBA" id="ARBA00004141"/>
    </source>
</evidence>
<dbReference type="PRINTS" id="PR01035">
    <property type="entry name" value="TCRTETA"/>
</dbReference>
<evidence type="ECO:0000256" key="2">
    <source>
        <dbReference type="ARBA" id="ARBA00022692"/>
    </source>
</evidence>
<evidence type="ECO:0000313" key="9">
    <source>
        <dbReference type="EMBL" id="EGB09930.1"/>
    </source>
</evidence>